<reference evidence="1" key="1">
    <citation type="submission" date="2012-05" db="EMBL/GenBank/DDBJ databases">
        <authorList>
            <person name="Krishnakumar V."/>
            <person name="Cheung F."/>
            <person name="Xiao Y."/>
            <person name="Chan A."/>
            <person name="Moskal W.A."/>
            <person name="Town C.D."/>
        </authorList>
    </citation>
    <scope>NUCLEOTIDE SEQUENCE</scope>
</reference>
<dbReference type="AlphaFoldDB" id="I3SX44"/>
<evidence type="ECO:0000313" key="1">
    <source>
        <dbReference type="EMBL" id="AFK44836.1"/>
    </source>
</evidence>
<dbReference type="EMBL" id="BT145042">
    <property type="protein sequence ID" value="AFK44836.1"/>
    <property type="molecule type" value="mRNA"/>
</dbReference>
<accession>I3SX44</accession>
<name>I3SX44_MEDTR</name>
<proteinExistence type="evidence at transcript level"/>
<sequence>MKTFLRLKLHCLLGVKQIQKQLLELIKVMLTLVMVLRSLFMLRTTNTNMLRGLGGFD</sequence>
<organism evidence="1">
    <name type="scientific">Medicago truncatula</name>
    <name type="common">Barrel medic</name>
    <name type="synonym">Medicago tribuloides</name>
    <dbReference type="NCBI Taxonomy" id="3880"/>
    <lineage>
        <taxon>Eukaryota</taxon>
        <taxon>Viridiplantae</taxon>
        <taxon>Streptophyta</taxon>
        <taxon>Embryophyta</taxon>
        <taxon>Tracheophyta</taxon>
        <taxon>Spermatophyta</taxon>
        <taxon>Magnoliopsida</taxon>
        <taxon>eudicotyledons</taxon>
        <taxon>Gunneridae</taxon>
        <taxon>Pentapetalae</taxon>
        <taxon>rosids</taxon>
        <taxon>fabids</taxon>
        <taxon>Fabales</taxon>
        <taxon>Fabaceae</taxon>
        <taxon>Papilionoideae</taxon>
        <taxon>50 kb inversion clade</taxon>
        <taxon>NPAAA clade</taxon>
        <taxon>Hologalegina</taxon>
        <taxon>IRL clade</taxon>
        <taxon>Trifolieae</taxon>
        <taxon>Medicago</taxon>
    </lineage>
</organism>
<protein>
    <submittedName>
        <fullName evidence="1">Uncharacterized protein</fullName>
    </submittedName>
</protein>